<gene>
    <name evidence="2" type="ORF">QQF64_021166</name>
</gene>
<proteinExistence type="predicted"/>
<sequence length="134" mass="14419">NKAGKRKHTKPNLPPLCDSPSDTGTVGSRTQARCVLPVPFHPAGDLQMERDWCLCVASKCGGAGYSRSSLEHTQVLFFYPSHYITPGQHPQSGFPSILLSDGAGLIISSSTVPGENLLGHCFFATHRNCTFHPA</sequence>
<feature type="region of interest" description="Disordered" evidence="1">
    <location>
        <begin position="1"/>
        <end position="24"/>
    </location>
</feature>
<name>A0ABR3LB88_9TELE</name>
<keyword evidence="3" id="KW-1185">Reference proteome</keyword>
<evidence type="ECO:0000313" key="3">
    <source>
        <dbReference type="Proteomes" id="UP001558613"/>
    </source>
</evidence>
<dbReference type="Proteomes" id="UP001558613">
    <property type="component" value="Unassembled WGS sequence"/>
</dbReference>
<organism evidence="2 3">
    <name type="scientific">Cirrhinus molitorella</name>
    <name type="common">mud carp</name>
    <dbReference type="NCBI Taxonomy" id="172907"/>
    <lineage>
        <taxon>Eukaryota</taxon>
        <taxon>Metazoa</taxon>
        <taxon>Chordata</taxon>
        <taxon>Craniata</taxon>
        <taxon>Vertebrata</taxon>
        <taxon>Euteleostomi</taxon>
        <taxon>Actinopterygii</taxon>
        <taxon>Neopterygii</taxon>
        <taxon>Teleostei</taxon>
        <taxon>Ostariophysi</taxon>
        <taxon>Cypriniformes</taxon>
        <taxon>Cyprinidae</taxon>
        <taxon>Labeoninae</taxon>
        <taxon>Labeonini</taxon>
        <taxon>Cirrhinus</taxon>
    </lineage>
</organism>
<evidence type="ECO:0000313" key="2">
    <source>
        <dbReference type="EMBL" id="KAL1250161.1"/>
    </source>
</evidence>
<comment type="caution">
    <text evidence="2">The sequence shown here is derived from an EMBL/GenBank/DDBJ whole genome shotgun (WGS) entry which is preliminary data.</text>
</comment>
<protein>
    <submittedName>
        <fullName evidence="2">Uncharacterized protein</fullName>
    </submittedName>
</protein>
<accession>A0ABR3LB88</accession>
<feature type="non-terminal residue" evidence="2">
    <location>
        <position position="1"/>
    </location>
</feature>
<evidence type="ECO:0000256" key="1">
    <source>
        <dbReference type="SAM" id="MobiDB-lite"/>
    </source>
</evidence>
<dbReference type="EMBL" id="JAYMGO010000023">
    <property type="protein sequence ID" value="KAL1250161.1"/>
    <property type="molecule type" value="Genomic_DNA"/>
</dbReference>
<feature type="compositionally biased region" description="Basic residues" evidence="1">
    <location>
        <begin position="1"/>
        <end position="10"/>
    </location>
</feature>
<reference evidence="2 3" key="1">
    <citation type="submission" date="2023-09" db="EMBL/GenBank/DDBJ databases">
        <authorList>
            <person name="Wang M."/>
        </authorList>
    </citation>
    <scope>NUCLEOTIDE SEQUENCE [LARGE SCALE GENOMIC DNA]</scope>
    <source>
        <strain evidence="2">GT-2023</strain>
        <tissue evidence="2">Liver</tissue>
    </source>
</reference>